<dbReference type="RefSeq" id="WP_138235777.1">
    <property type="nucleotide sequence ID" value="NZ_CP185860.1"/>
</dbReference>
<comment type="caution">
    <text evidence="1">The sequence shown here is derived from an EMBL/GenBank/DDBJ whole genome shotgun (WGS) entry which is preliminary data.</text>
</comment>
<dbReference type="EMBL" id="VANI01000011">
    <property type="protein sequence ID" value="TLM76869.1"/>
    <property type="molecule type" value="Genomic_DNA"/>
</dbReference>
<evidence type="ECO:0000313" key="1">
    <source>
        <dbReference type="EMBL" id="TLM76869.1"/>
    </source>
</evidence>
<dbReference type="Proteomes" id="UP000306791">
    <property type="component" value="Unassembled WGS sequence"/>
</dbReference>
<reference evidence="1 2" key="1">
    <citation type="submission" date="2019-05" db="EMBL/GenBank/DDBJ databases">
        <title>Microbulbifer harenosus sp. nov., an alginate-degrading bacterium isolated from coastal sand.</title>
        <authorList>
            <person name="Huang H."/>
            <person name="Mo K."/>
            <person name="Bao S."/>
        </authorList>
    </citation>
    <scope>NUCLEOTIDE SEQUENCE [LARGE SCALE GENOMIC DNA]</scope>
    <source>
        <strain evidence="1 2">HB161719</strain>
    </source>
</reference>
<name>A0ABY2UGI7_9GAMM</name>
<gene>
    <name evidence="1" type="ORF">FDY93_10845</name>
</gene>
<keyword evidence="2" id="KW-1185">Reference proteome</keyword>
<evidence type="ECO:0008006" key="3">
    <source>
        <dbReference type="Google" id="ProtNLM"/>
    </source>
</evidence>
<evidence type="ECO:0000313" key="2">
    <source>
        <dbReference type="Proteomes" id="UP000306791"/>
    </source>
</evidence>
<proteinExistence type="predicted"/>
<sequence length="78" mass="8887">MKSLSVDPDKLDDNYESWKKNANLTILSLRRSGVVVKKVSVKAHELVIWCNERGKVVDGEARAAYASFLLDQRKIRNL</sequence>
<protein>
    <recommendedName>
        <fullName evidence="3">Retrotransposon Copia-like N-terminal domain-containing protein</fullName>
    </recommendedName>
</protein>
<organism evidence="1 2">
    <name type="scientific">Microbulbifer harenosus</name>
    <dbReference type="NCBI Taxonomy" id="2576840"/>
    <lineage>
        <taxon>Bacteria</taxon>
        <taxon>Pseudomonadati</taxon>
        <taxon>Pseudomonadota</taxon>
        <taxon>Gammaproteobacteria</taxon>
        <taxon>Cellvibrionales</taxon>
        <taxon>Microbulbiferaceae</taxon>
        <taxon>Microbulbifer</taxon>
    </lineage>
</organism>
<accession>A0ABY2UGI7</accession>